<protein>
    <recommendedName>
        <fullName evidence="5">SGNH hydrolase-type esterase domain-containing protein</fullName>
    </recommendedName>
</protein>
<dbReference type="InterPro" id="IPR036514">
    <property type="entry name" value="SGNH_hydro_sf"/>
</dbReference>
<evidence type="ECO:0008006" key="5">
    <source>
        <dbReference type="Google" id="ProtNLM"/>
    </source>
</evidence>
<dbReference type="OrthoDB" id="2047299at2"/>
<sequence length="354" mass="37923">MKKKFRAIIPMLITVFTVAGCSTDTTIKSGVDTSGTITPTDAPTDTASTDQTTSNSESNDSSVSSGSASTSSTSDASSEASTGDIATAYDSSIPTVVFLGDDQFDLGRKDDTSISYYVESLLETKANVINLGCSGVTATTALGNSNDTGMNFVNVAKFLNGQMDDTFFNNFPDAKAEAFLFDPADVDYYVVEYGINDFLQVKGLVNEAKESDTTCYINAMTTGLDLLVQASPNAKIILCSPVYSMFYAEDGSILGSGNIYSNTFGRYLDYCAGCTQLNSRHNSIGFDAFGSAYMNINDQTIGDYMEDDGIHLSRAGRNTFAAVVAHMINKQLGLDDTGFDVAYDIDDYKLESEK</sequence>
<dbReference type="AlphaFoldDB" id="A0A1H9W6Z7"/>
<dbReference type="Gene3D" id="3.40.50.1110">
    <property type="entry name" value="SGNH hydrolase"/>
    <property type="match status" value="1"/>
</dbReference>
<dbReference type="CDD" id="cd00229">
    <property type="entry name" value="SGNH_hydrolase"/>
    <property type="match status" value="1"/>
</dbReference>
<dbReference type="RefSeq" id="WP_074758146.1">
    <property type="nucleotide sequence ID" value="NZ_FOGJ01000027.1"/>
</dbReference>
<feature type="signal peptide" evidence="2">
    <location>
        <begin position="1"/>
        <end position="19"/>
    </location>
</feature>
<dbReference type="Proteomes" id="UP000182584">
    <property type="component" value="Unassembled WGS sequence"/>
</dbReference>
<reference evidence="3 4" key="1">
    <citation type="submission" date="2016-10" db="EMBL/GenBank/DDBJ databases">
        <authorList>
            <person name="de Groot N.N."/>
        </authorList>
    </citation>
    <scope>NUCLEOTIDE SEQUENCE [LARGE SCALE GENOMIC DNA]</scope>
    <source>
        <strain evidence="3 4">AR40</strain>
    </source>
</reference>
<evidence type="ECO:0000256" key="1">
    <source>
        <dbReference type="SAM" id="MobiDB-lite"/>
    </source>
</evidence>
<evidence type="ECO:0000313" key="3">
    <source>
        <dbReference type="EMBL" id="SES29263.1"/>
    </source>
</evidence>
<dbReference type="PROSITE" id="PS51257">
    <property type="entry name" value="PROKAR_LIPOPROTEIN"/>
    <property type="match status" value="1"/>
</dbReference>
<gene>
    <name evidence="3" type="ORF">SAMN04487884_12737</name>
</gene>
<dbReference type="SUPFAM" id="SSF52266">
    <property type="entry name" value="SGNH hydrolase"/>
    <property type="match status" value="1"/>
</dbReference>
<evidence type="ECO:0000256" key="2">
    <source>
        <dbReference type="SAM" id="SignalP"/>
    </source>
</evidence>
<feature type="chain" id="PRO_5038851330" description="SGNH hydrolase-type esterase domain-containing protein" evidence="2">
    <location>
        <begin position="20"/>
        <end position="354"/>
    </location>
</feature>
<proteinExistence type="predicted"/>
<feature type="region of interest" description="Disordered" evidence="1">
    <location>
        <begin position="29"/>
        <end position="80"/>
    </location>
</feature>
<evidence type="ECO:0000313" key="4">
    <source>
        <dbReference type="Proteomes" id="UP000182584"/>
    </source>
</evidence>
<keyword evidence="2" id="KW-0732">Signal</keyword>
<accession>A0A1H9W6Z7</accession>
<feature type="compositionally biased region" description="Low complexity" evidence="1">
    <location>
        <begin position="36"/>
        <end position="80"/>
    </location>
</feature>
<name>A0A1H9W6Z7_BUTFI</name>
<dbReference type="EMBL" id="FOGJ01000027">
    <property type="protein sequence ID" value="SES29263.1"/>
    <property type="molecule type" value="Genomic_DNA"/>
</dbReference>
<organism evidence="3 4">
    <name type="scientific">Butyrivibrio fibrisolvens</name>
    <dbReference type="NCBI Taxonomy" id="831"/>
    <lineage>
        <taxon>Bacteria</taxon>
        <taxon>Bacillati</taxon>
        <taxon>Bacillota</taxon>
        <taxon>Clostridia</taxon>
        <taxon>Lachnospirales</taxon>
        <taxon>Lachnospiraceae</taxon>
        <taxon>Butyrivibrio</taxon>
    </lineage>
</organism>